<dbReference type="Proteomes" id="UP000229081">
    <property type="component" value="Chromosome"/>
</dbReference>
<reference evidence="1 2" key="1">
    <citation type="submission" date="2017-11" db="EMBL/GenBank/DDBJ databases">
        <title>Complete genome sequence of Sphingomonas sp. Strain Cra20, a psychrotolerant potential plant growth promoting rhizobacteria.</title>
        <authorList>
            <person name="Luo Y."/>
        </authorList>
    </citation>
    <scope>NUCLEOTIDE SEQUENCE [LARGE SCALE GENOMIC DNA]</scope>
    <source>
        <strain evidence="1 2">Cra20</strain>
    </source>
</reference>
<organism evidence="1 2">
    <name type="scientific">Sphingomonas psychrotolerans</name>
    <dbReference type="NCBI Taxonomy" id="1327635"/>
    <lineage>
        <taxon>Bacteria</taxon>
        <taxon>Pseudomonadati</taxon>
        <taxon>Pseudomonadota</taxon>
        <taxon>Alphaproteobacteria</taxon>
        <taxon>Sphingomonadales</taxon>
        <taxon>Sphingomonadaceae</taxon>
        <taxon>Sphingomonas</taxon>
    </lineage>
</organism>
<keyword evidence="2" id="KW-1185">Reference proteome</keyword>
<dbReference type="AlphaFoldDB" id="A0A2K8MJP7"/>
<evidence type="ECO:0000313" key="2">
    <source>
        <dbReference type="Proteomes" id="UP000229081"/>
    </source>
</evidence>
<dbReference type="EMBL" id="CP024923">
    <property type="protein sequence ID" value="ATY34097.1"/>
    <property type="molecule type" value="Genomic_DNA"/>
</dbReference>
<gene>
    <name evidence="1" type="ORF">CVN68_20830</name>
</gene>
<proteinExistence type="predicted"/>
<sequence>MLAGTAEGGFGAMEKGAVFGGKGLTVRITRLARLDTGNESTAHRASLVAQRSDGAERRFEGVWNCGP</sequence>
<protein>
    <submittedName>
        <fullName evidence="1">Uncharacterized protein</fullName>
    </submittedName>
</protein>
<name>A0A2K8MJP7_9SPHN</name>
<dbReference type="KEGG" id="sphc:CVN68_20830"/>
<evidence type="ECO:0000313" key="1">
    <source>
        <dbReference type="EMBL" id="ATY34097.1"/>
    </source>
</evidence>
<accession>A0A2K8MJP7</accession>